<reference evidence="2 3" key="1">
    <citation type="submission" date="2020-02" db="EMBL/GenBank/DDBJ databases">
        <title>Whole-genome analyses of novel actinobacteria.</title>
        <authorList>
            <person name="Sahin N."/>
        </authorList>
    </citation>
    <scope>NUCLEOTIDE SEQUENCE [LARGE SCALE GENOMIC DNA]</scope>
    <source>
        <strain evidence="2 3">A7024</strain>
    </source>
</reference>
<accession>A0A6G4UEJ5</accession>
<keyword evidence="1" id="KW-0812">Transmembrane</keyword>
<proteinExistence type="predicted"/>
<dbReference type="RefSeq" id="WP_165245873.1">
    <property type="nucleotide sequence ID" value="NZ_JAAKZV010000449.1"/>
</dbReference>
<sequence length="120" mass="12427">MVTVWSCVGTLRARREAGAGWLLGVAVLLLAVFFSHGMGSEGGEGHHLPVVTQPAATVTQPATVTDHGTHVVEAPPAHDHAPHDHEVCLARAPQETASSAFSCPLLPDAMRGAVVAAPRT</sequence>
<dbReference type="Proteomes" id="UP000481583">
    <property type="component" value="Unassembled WGS sequence"/>
</dbReference>
<evidence type="ECO:0000313" key="3">
    <source>
        <dbReference type="Proteomes" id="UP000481583"/>
    </source>
</evidence>
<feature type="non-terminal residue" evidence="2">
    <location>
        <position position="120"/>
    </location>
</feature>
<gene>
    <name evidence="2" type="ORF">G5C51_40990</name>
</gene>
<protein>
    <submittedName>
        <fullName evidence="2">Uncharacterized protein</fullName>
    </submittedName>
</protein>
<evidence type="ECO:0000256" key="1">
    <source>
        <dbReference type="SAM" id="Phobius"/>
    </source>
</evidence>
<evidence type="ECO:0000313" key="2">
    <source>
        <dbReference type="EMBL" id="NGN70246.1"/>
    </source>
</evidence>
<comment type="caution">
    <text evidence="2">The sequence shown here is derived from an EMBL/GenBank/DDBJ whole genome shotgun (WGS) entry which is preliminary data.</text>
</comment>
<keyword evidence="1" id="KW-1133">Transmembrane helix</keyword>
<feature type="transmembrane region" description="Helical" evidence="1">
    <location>
        <begin position="20"/>
        <end position="39"/>
    </location>
</feature>
<dbReference type="EMBL" id="JAAKZV010000449">
    <property type="protein sequence ID" value="NGN70246.1"/>
    <property type="molecule type" value="Genomic_DNA"/>
</dbReference>
<keyword evidence="1" id="KW-0472">Membrane</keyword>
<organism evidence="2 3">
    <name type="scientific">Streptomyces coryli</name>
    <dbReference type="NCBI Taxonomy" id="1128680"/>
    <lineage>
        <taxon>Bacteria</taxon>
        <taxon>Bacillati</taxon>
        <taxon>Actinomycetota</taxon>
        <taxon>Actinomycetes</taxon>
        <taxon>Kitasatosporales</taxon>
        <taxon>Streptomycetaceae</taxon>
        <taxon>Streptomyces</taxon>
    </lineage>
</organism>
<name>A0A6G4UEJ5_9ACTN</name>
<keyword evidence="3" id="KW-1185">Reference proteome</keyword>
<dbReference type="AlphaFoldDB" id="A0A6G4UEJ5"/>